<keyword evidence="3" id="KW-0119">Carbohydrate metabolism</keyword>
<dbReference type="Gene3D" id="1.10.10.10">
    <property type="entry name" value="Winged helix-like DNA-binding domain superfamily/Winged helix DNA-binding domain"/>
    <property type="match status" value="1"/>
</dbReference>
<evidence type="ECO:0000256" key="1">
    <source>
        <dbReference type="ARBA" id="ARBA00002486"/>
    </source>
</evidence>
<evidence type="ECO:0000256" key="2">
    <source>
        <dbReference type="ARBA" id="ARBA00006479"/>
    </source>
</evidence>
<reference evidence="5" key="1">
    <citation type="journal article" date="2019" name="Int. J. Syst. Evol. Microbiol.">
        <title>The Global Catalogue of Microorganisms (GCM) 10K type strain sequencing project: providing services to taxonomists for standard genome sequencing and annotation.</title>
        <authorList>
            <consortium name="The Broad Institute Genomics Platform"/>
            <consortium name="The Broad Institute Genome Sequencing Center for Infectious Disease"/>
            <person name="Wu L."/>
            <person name="Ma J."/>
        </authorList>
    </citation>
    <scope>NUCLEOTIDE SEQUENCE [LARGE SCALE GENOMIC DNA]</scope>
    <source>
        <strain evidence="5">CGMCC 4.1434</strain>
    </source>
</reference>
<dbReference type="PANTHER" id="PTHR18964:SF149">
    <property type="entry name" value="BIFUNCTIONAL UDP-N-ACETYLGLUCOSAMINE 2-EPIMERASE_N-ACETYLMANNOSAMINE KINASE"/>
    <property type="match status" value="1"/>
</dbReference>
<accession>A0ABW0TJQ7</accession>
<dbReference type="EMBL" id="JBHSNO010000006">
    <property type="protein sequence ID" value="MFC5589696.1"/>
    <property type="molecule type" value="Genomic_DNA"/>
</dbReference>
<dbReference type="RefSeq" id="WP_381434966.1">
    <property type="nucleotide sequence ID" value="NZ_JBHSNO010000006.1"/>
</dbReference>
<comment type="similarity">
    <text evidence="2">Belongs to the ROK (NagC/XylR) family.</text>
</comment>
<dbReference type="InterPro" id="IPR043129">
    <property type="entry name" value="ATPase_NBD"/>
</dbReference>
<keyword evidence="3" id="KW-0859">Xylose metabolism</keyword>
<dbReference type="Proteomes" id="UP001596109">
    <property type="component" value="Unassembled WGS sequence"/>
</dbReference>
<organism evidence="4 5">
    <name type="scientific">Sporosarcina soli</name>
    <dbReference type="NCBI Taxonomy" id="334736"/>
    <lineage>
        <taxon>Bacteria</taxon>
        <taxon>Bacillati</taxon>
        <taxon>Bacillota</taxon>
        <taxon>Bacilli</taxon>
        <taxon>Bacillales</taxon>
        <taxon>Caryophanaceae</taxon>
        <taxon>Sporosarcina</taxon>
    </lineage>
</organism>
<name>A0ABW0TJQ7_9BACL</name>
<dbReference type="Gene3D" id="3.30.420.40">
    <property type="match status" value="2"/>
</dbReference>
<evidence type="ECO:0000313" key="4">
    <source>
        <dbReference type="EMBL" id="MFC5589696.1"/>
    </source>
</evidence>
<comment type="function">
    <text evidence="1">Transcriptional repressor of xylose-utilizing enzymes.</text>
</comment>
<dbReference type="InterPro" id="IPR036390">
    <property type="entry name" value="WH_DNA-bd_sf"/>
</dbReference>
<gene>
    <name evidence="4" type="ORF">ACFPRA_12390</name>
</gene>
<keyword evidence="5" id="KW-1185">Reference proteome</keyword>
<dbReference type="SUPFAM" id="SSF53067">
    <property type="entry name" value="Actin-like ATPase domain"/>
    <property type="match status" value="1"/>
</dbReference>
<comment type="caution">
    <text evidence="4">The sequence shown here is derived from an EMBL/GenBank/DDBJ whole genome shotgun (WGS) entry which is preliminary data.</text>
</comment>
<dbReference type="InterPro" id="IPR036388">
    <property type="entry name" value="WH-like_DNA-bd_sf"/>
</dbReference>
<dbReference type="InterPro" id="IPR000600">
    <property type="entry name" value="ROK"/>
</dbReference>
<evidence type="ECO:0000313" key="5">
    <source>
        <dbReference type="Proteomes" id="UP001596109"/>
    </source>
</evidence>
<dbReference type="PANTHER" id="PTHR18964">
    <property type="entry name" value="ROK (REPRESSOR, ORF, KINASE) FAMILY"/>
    <property type="match status" value="1"/>
</dbReference>
<dbReference type="Pfam" id="PF00480">
    <property type="entry name" value="ROK"/>
    <property type="match status" value="1"/>
</dbReference>
<sequence length="404" mass="44944">MLKQFNQALSQKEKSLKQLYVLINELGPISKSDLIVHTGLTQTTCSRLIEELIDLHLIIENGFGESSGGRKPHLYEIKADTHHLFGIDISRTYTKVLLMDLRFNIKAEARLKMDKTSTPDVTIHFIEEKIKDMLREHRLETRDILGVGIGAIGPLDRQRGMILNPVDFPSPGWVDVPINDILSERLGFDVVIDYGVNTALLAEYKNELFKSYKNVVYVIKGVGNRSSIILDGRLARGSDKLGMYGQGHMVVDIHGRKCICGGYGCVHAYSSMSAIKKDVIDSLKLGKDSILNDWINNIEDIQFEDICQAVNENDPLCCQIIKDAGYYAGVGLSNLITVLQPDLVILSGPTYTHMDLFYDTVTELASKRSKVIYPDHTITFSKGNLGENATAIGAGGMVLSYFLE</sequence>
<proteinExistence type="inferred from homology"/>
<dbReference type="SUPFAM" id="SSF46785">
    <property type="entry name" value="Winged helix' DNA-binding domain"/>
    <property type="match status" value="1"/>
</dbReference>
<protein>
    <submittedName>
        <fullName evidence="4">ROK family protein</fullName>
    </submittedName>
</protein>
<evidence type="ECO:0000256" key="3">
    <source>
        <dbReference type="ARBA" id="ARBA00022629"/>
    </source>
</evidence>